<dbReference type="Proteomes" id="UP000070501">
    <property type="component" value="Unassembled WGS sequence"/>
</dbReference>
<feature type="domain" description="CSC1/OSCA1-like 7TM region" evidence="10">
    <location>
        <begin position="428"/>
        <end position="704"/>
    </location>
</feature>
<proteinExistence type="inferred from homology"/>
<accession>A0A136JFX2</accession>
<dbReference type="Pfam" id="PF13967">
    <property type="entry name" value="RSN1_TM"/>
    <property type="match status" value="1"/>
</dbReference>
<evidence type="ECO:0000256" key="6">
    <source>
        <dbReference type="ARBA" id="ARBA00023136"/>
    </source>
</evidence>
<keyword evidence="6 9" id="KW-0472">Membrane</keyword>
<dbReference type="Pfam" id="PF02714">
    <property type="entry name" value="RSN1_7TM"/>
    <property type="match status" value="1"/>
</dbReference>
<feature type="transmembrane region" description="Helical" evidence="9">
    <location>
        <begin position="710"/>
        <end position="728"/>
    </location>
</feature>
<keyword evidence="3" id="KW-0813">Transport</keyword>
<feature type="transmembrane region" description="Helical" evidence="9">
    <location>
        <begin position="649"/>
        <end position="670"/>
    </location>
</feature>
<dbReference type="InterPro" id="IPR027815">
    <property type="entry name" value="CSC1/OSCA1-like_cyt"/>
</dbReference>
<keyword evidence="14" id="KW-1185">Reference proteome</keyword>
<dbReference type="PANTHER" id="PTHR13018">
    <property type="entry name" value="PROBABLE MEMBRANE PROTEIN DUF221-RELATED"/>
    <property type="match status" value="1"/>
</dbReference>
<feature type="transmembrane region" description="Helical" evidence="9">
    <location>
        <begin position="111"/>
        <end position="129"/>
    </location>
</feature>
<evidence type="ECO:0000259" key="11">
    <source>
        <dbReference type="Pfam" id="PF13967"/>
    </source>
</evidence>
<gene>
    <name evidence="13" type="ORF">Micbo1qcDRAFT_187701</name>
</gene>
<feature type="domain" description="CSC1/OSCA1-like N-terminal transmembrane" evidence="11">
    <location>
        <begin position="31"/>
        <end position="195"/>
    </location>
</feature>
<feature type="compositionally biased region" description="Basic and acidic residues" evidence="8">
    <location>
        <begin position="777"/>
        <end position="786"/>
    </location>
</feature>
<feature type="transmembrane region" description="Helical" evidence="9">
    <location>
        <begin position="431"/>
        <end position="462"/>
    </location>
</feature>
<feature type="transmembrane region" description="Helical" evidence="9">
    <location>
        <begin position="682"/>
        <end position="704"/>
    </location>
</feature>
<dbReference type="AlphaFoldDB" id="A0A136JFX2"/>
<dbReference type="GO" id="GO:0005227">
    <property type="term" value="F:calcium-activated cation channel activity"/>
    <property type="evidence" value="ECO:0007669"/>
    <property type="project" value="InterPro"/>
</dbReference>
<evidence type="ECO:0000259" key="12">
    <source>
        <dbReference type="Pfam" id="PF14703"/>
    </source>
</evidence>
<dbReference type="EMBL" id="KQ964246">
    <property type="protein sequence ID" value="KXJ96039.1"/>
    <property type="molecule type" value="Genomic_DNA"/>
</dbReference>
<comment type="similarity">
    <text evidence="2">Belongs to the CSC1 (TC 1.A.17) family.</text>
</comment>
<feature type="transmembrane region" description="Helical" evidence="9">
    <location>
        <begin position="523"/>
        <end position="542"/>
    </location>
</feature>
<evidence type="ECO:0000256" key="2">
    <source>
        <dbReference type="ARBA" id="ARBA00007779"/>
    </source>
</evidence>
<feature type="region of interest" description="Disordered" evidence="8">
    <location>
        <begin position="805"/>
        <end position="870"/>
    </location>
</feature>
<feature type="compositionally biased region" description="Polar residues" evidence="8">
    <location>
        <begin position="812"/>
        <end position="835"/>
    </location>
</feature>
<feature type="transmembrane region" description="Helical" evidence="9">
    <location>
        <begin position="482"/>
        <end position="502"/>
    </location>
</feature>
<evidence type="ECO:0000256" key="8">
    <source>
        <dbReference type="SAM" id="MobiDB-lite"/>
    </source>
</evidence>
<feature type="transmembrane region" description="Helical" evidence="9">
    <location>
        <begin position="623"/>
        <end position="643"/>
    </location>
</feature>
<feature type="transmembrane region" description="Helical" evidence="9">
    <location>
        <begin position="573"/>
        <end position="602"/>
    </location>
</feature>
<dbReference type="OrthoDB" id="1689567at2759"/>
<dbReference type="PANTHER" id="PTHR13018:SF5">
    <property type="entry name" value="RE44586P"/>
    <property type="match status" value="1"/>
</dbReference>
<dbReference type="GO" id="GO:0005886">
    <property type="term" value="C:plasma membrane"/>
    <property type="evidence" value="ECO:0007669"/>
    <property type="project" value="TreeGrafter"/>
</dbReference>
<keyword evidence="4 9" id="KW-0812">Transmembrane</keyword>
<evidence type="ECO:0000256" key="4">
    <source>
        <dbReference type="ARBA" id="ARBA00022692"/>
    </source>
</evidence>
<keyword evidence="5 9" id="KW-1133">Transmembrane helix</keyword>
<feature type="transmembrane region" description="Helical" evidence="9">
    <location>
        <begin position="176"/>
        <end position="195"/>
    </location>
</feature>
<evidence type="ECO:0000313" key="14">
    <source>
        <dbReference type="Proteomes" id="UP000070501"/>
    </source>
</evidence>
<evidence type="ECO:0000256" key="9">
    <source>
        <dbReference type="SAM" id="Phobius"/>
    </source>
</evidence>
<sequence>MSPASDPTETDLPDWCKGDVAAGPSSNDTYLQLAISLTLGLSAFFAFCIIRPRWKALYSARKRRLDPHINLPTLPDTFFGWIPALYRITDDQVLASAGLDAFVFLSFFKMAIRLFATMFFFAVTVLLPIDHMFIPSSSRHALGINQSDFVPTYDPTNPFAAWDDDNQDTTWAWSYLWAYLVFTWFFSGLTLYFMNAETVKVIKIRQDYLGTQRTITDRTFRLIGIPKDLRSEAKVKEFVENLEIGHVQSVTLCRNWSEIDGLMAERQSTLRKLEEAWTVYRSRQNTLPQLQSARFSEPIQAARPHIDEEARESDGLLAGPSLEPLMRRPTIRVRFGFLKLRARAMDALDYYEEKLRRLDEKIIVARRKEYKPTNTAFVTMSSTAACQMAVQALMDPRPGQLLTKPAPAPQDVIWKNTYASRYKRELQSWSVTIFITVLSIVWLAPVALLAQLITICNLRIVAPRLAEALEQHALTKALVQTGLPTLLISLLNILVPYLYDFLSNQQGMVSQGDVELSVVSKNFFFVFFNIFLVYAISGSAALSKLWDKLRDSFSNSQELAQALALGIQQLNNFYFNFIMLQGIGLFPFKLLQFGSVACYPILRMGSKTPRDFSELDVPALFQYGFYLPTALLIFILCLVYSILPDAYLVLGLGTLYFALGHFVFKYQVLYSMDQPQHATGRAWTMICERIILGLGVFQVTMIGILLLKSAFFAGGLIAPLLAITFWYLRYFRQRFTPLAKFIAVRSIKRDSDPGTNSHPDRSGSPGNAEMRLTRRMSTVDEDREKGMRYMNPSLIARLEQPWVYQDPPPALTPQQSMQSYSGAEATNSQPENGDPSSRDPPTLYRDESEQSSFSLGDTHVWQSEDGPQRV</sequence>
<dbReference type="InterPro" id="IPR045122">
    <property type="entry name" value="Csc1-like"/>
</dbReference>
<organism evidence="13 14">
    <name type="scientific">Microdochium bolleyi</name>
    <dbReference type="NCBI Taxonomy" id="196109"/>
    <lineage>
        <taxon>Eukaryota</taxon>
        <taxon>Fungi</taxon>
        <taxon>Dikarya</taxon>
        <taxon>Ascomycota</taxon>
        <taxon>Pezizomycotina</taxon>
        <taxon>Sordariomycetes</taxon>
        <taxon>Xylariomycetidae</taxon>
        <taxon>Xylariales</taxon>
        <taxon>Microdochiaceae</taxon>
        <taxon>Microdochium</taxon>
    </lineage>
</organism>
<dbReference type="Pfam" id="PF14703">
    <property type="entry name" value="PHM7_cyt"/>
    <property type="match status" value="1"/>
</dbReference>
<feature type="coiled-coil region" evidence="7">
    <location>
        <begin position="341"/>
        <end position="368"/>
    </location>
</feature>
<evidence type="ECO:0000256" key="5">
    <source>
        <dbReference type="ARBA" id="ARBA00022989"/>
    </source>
</evidence>
<feature type="domain" description="CSC1/OSCA1-like cytosolic" evidence="12">
    <location>
        <begin position="217"/>
        <end position="416"/>
    </location>
</feature>
<reference evidence="14" key="1">
    <citation type="submission" date="2016-02" db="EMBL/GenBank/DDBJ databases">
        <title>Draft genome sequence of Microdochium bolleyi, a fungal endophyte of beachgrass.</title>
        <authorList>
            <consortium name="DOE Joint Genome Institute"/>
            <person name="David A.S."/>
            <person name="May G."/>
            <person name="Haridas S."/>
            <person name="Lim J."/>
            <person name="Wang M."/>
            <person name="Labutti K."/>
            <person name="Lipzen A."/>
            <person name="Barry K."/>
            <person name="Grigoriev I.V."/>
        </authorList>
    </citation>
    <scope>NUCLEOTIDE SEQUENCE [LARGE SCALE GENOMIC DNA]</scope>
    <source>
        <strain evidence="14">J235TASD1</strain>
    </source>
</reference>
<evidence type="ECO:0000256" key="1">
    <source>
        <dbReference type="ARBA" id="ARBA00004141"/>
    </source>
</evidence>
<feature type="transmembrane region" description="Helical" evidence="9">
    <location>
        <begin position="30"/>
        <end position="54"/>
    </location>
</feature>
<evidence type="ECO:0000313" key="13">
    <source>
        <dbReference type="EMBL" id="KXJ96039.1"/>
    </source>
</evidence>
<feature type="region of interest" description="Disordered" evidence="8">
    <location>
        <begin position="749"/>
        <end position="786"/>
    </location>
</feature>
<dbReference type="InParanoid" id="A0A136JFX2"/>
<comment type="subcellular location">
    <subcellularLocation>
        <location evidence="1">Membrane</location>
        <topology evidence="1">Multi-pass membrane protein</topology>
    </subcellularLocation>
</comment>
<dbReference type="FunCoup" id="A0A136JFX2">
    <property type="interactions" value="81"/>
</dbReference>
<evidence type="ECO:0008006" key="15">
    <source>
        <dbReference type="Google" id="ProtNLM"/>
    </source>
</evidence>
<evidence type="ECO:0000256" key="7">
    <source>
        <dbReference type="SAM" id="Coils"/>
    </source>
</evidence>
<evidence type="ECO:0000259" key="10">
    <source>
        <dbReference type="Pfam" id="PF02714"/>
    </source>
</evidence>
<dbReference type="InterPro" id="IPR032880">
    <property type="entry name" value="CSC1/OSCA1-like_N"/>
</dbReference>
<keyword evidence="7" id="KW-0175">Coiled coil</keyword>
<name>A0A136JFX2_9PEZI</name>
<evidence type="ECO:0000256" key="3">
    <source>
        <dbReference type="ARBA" id="ARBA00022448"/>
    </source>
</evidence>
<dbReference type="InterPro" id="IPR003864">
    <property type="entry name" value="CSC1/OSCA1-like_7TM"/>
</dbReference>
<protein>
    <recommendedName>
        <fullName evidence="15">DUF221-domain-containing protein</fullName>
    </recommendedName>
</protein>